<dbReference type="AlphaFoldDB" id="A0A0L8HDK5"/>
<gene>
    <name evidence="1" type="ORF">OCBIM_22016883mg</name>
</gene>
<accession>A0A0L8HDK5</accession>
<organism evidence="1">
    <name type="scientific">Octopus bimaculoides</name>
    <name type="common">California two-spotted octopus</name>
    <dbReference type="NCBI Taxonomy" id="37653"/>
    <lineage>
        <taxon>Eukaryota</taxon>
        <taxon>Metazoa</taxon>
        <taxon>Spiralia</taxon>
        <taxon>Lophotrochozoa</taxon>
        <taxon>Mollusca</taxon>
        <taxon>Cephalopoda</taxon>
        <taxon>Coleoidea</taxon>
        <taxon>Octopodiformes</taxon>
        <taxon>Octopoda</taxon>
        <taxon>Incirrata</taxon>
        <taxon>Octopodidae</taxon>
        <taxon>Octopus</taxon>
    </lineage>
</organism>
<dbReference type="EMBL" id="KQ418417">
    <property type="protein sequence ID" value="KOF87421.1"/>
    <property type="molecule type" value="Genomic_DNA"/>
</dbReference>
<protein>
    <submittedName>
        <fullName evidence="1">Uncharacterized protein</fullName>
    </submittedName>
</protein>
<name>A0A0L8HDK5_OCTBM</name>
<proteinExistence type="predicted"/>
<sequence length="49" mass="5852">MKNKVLELLGHTMRMVYDFSKICLEGMIKGKRNRGPQLKRWRKNSTAWT</sequence>
<reference evidence="1" key="1">
    <citation type="submission" date="2015-07" db="EMBL/GenBank/DDBJ databases">
        <title>MeaNS - Measles Nucleotide Surveillance Program.</title>
        <authorList>
            <person name="Tran T."/>
            <person name="Druce J."/>
        </authorList>
    </citation>
    <scope>NUCLEOTIDE SEQUENCE</scope>
    <source>
        <strain evidence="1">UCB-OBI-ISO-001</strain>
        <tissue evidence="1">Gonad</tissue>
    </source>
</reference>
<evidence type="ECO:0000313" key="1">
    <source>
        <dbReference type="EMBL" id="KOF87421.1"/>
    </source>
</evidence>